<dbReference type="Pfam" id="PF03009">
    <property type="entry name" value="GDPD"/>
    <property type="match status" value="1"/>
</dbReference>
<evidence type="ECO:0000313" key="3">
    <source>
        <dbReference type="EMBL" id="PQO30472.1"/>
    </source>
</evidence>
<sequence>MIQRRWFLGAVFSLVAVSFVSAEEKPFHIQAHRGAGIAKPENTLEAFEYTWSIGVTPEADLRTTSDGEIVCFHDANLARVVSNVSDAEKKASVEKLPAEDVLQLEVGSFRGKEFAGQKVPTLESIFAAMKGRPERLLYLDIKTADQDQLVQLIDKYGVTSQVIYTTTHPELIREWKKRVPGSLTLLWNGGSEESLTKKLADVRAADFEGITHLQIHVRVGDLNSEDPFTPSTKFLKQVGQELKEKGIVFQVLPWECQDQAAYGRLLELGVESFATDYPEVTVAAVKEFRGKQ</sequence>
<reference evidence="3 4" key="1">
    <citation type="submission" date="2018-02" db="EMBL/GenBank/DDBJ databases">
        <title>Comparative genomes isolates from brazilian mangrove.</title>
        <authorList>
            <person name="Araujo J.E."/>
            <person name="Taketani R.G."/>
            <person name="Silva M.C.P."/>
            <person name="Loureco M.V."/>
            <person name="Andreote F.D."/>
        </authorList>
    </citation>
    <scope>NUCLEOTIDE SEQUENCE [LARGE SCALE GENOMIC DNA]</scope>
    <source>
        <strain evidence="3 4">Hex-1 MGV</strain>
    </source>
</reference>
<dbReference type="RefSeq" id="WP_105332377.1">
    <property type="nucleotide sequence ID" value="NZ_PUHY01000014.1"/>
</dbReference>
<dbReference type="Gene3D" id="3.20.20.190">
    <property type="entry name" value="Phosphatidylinositol (PI) phosphodiesterase"/>
    <property type="match status" value="1"/>
</dbReference>
<dbReference type="GO" id="GO:0006629">
    <property type="term" value="P:lipid metabolic process"/>
    <property type="evidence" value="ECO:0007669"/>
    <property type="project" value="InterPro"/>
</dbReference>
<accession>A0A2S8FEA3</accession>
<proteinExistence type="predicted"/>
<dbReference type="SUPFAM" id="SSF51695">
    <property type="entry name" value="PLC-like phosphodiesterases"/>
    <property type="match status" value="1"/>
</dbReference>
<dbReference type="OrthoDB" id="260636at2"/>
<dbReference type="InterPro" id="IPR017946">
    <property type="entry name" value="PLC-like_Pdiesterase_TIM-brl"/>
</dbReference>
<comment type="caution">
    <text evidence="3">The sequence shown here is derived from an EMBL/GenBank/DDBJ whole genome shotgun (WGS) entry which is preliminary data.</text>
</comment>
<feature type="domain" description="GP-PDE" evidence="2">
    <location>
        <begin position="27"/>
        <end position="285"/>
    </location>
</feature>
<evidence type="ECO:0000313" key="4">
    <source>
        <dbReference type="Proteomes" id="UP000238322"/>
    </source>
</evidence>
<name>A0A2S8FEA3_9BACT</name>
<organism evidence="3 4">
    <name type="scientific">Blastopirellula marina</name>
    <dbReference type="NCBI Taxonomy" id="124"/>
    <lineage>
        <taxon>Bacteria</taxon>
        <taxon>Pseudomonadati</taxon>
        <taxon>Planctomycetota</taxon>
        <taxon>Planctomycetia</taxon>
        <taxon>Pirellulales</taxon>
        <taxon>Pirellulaceae</taxon>
        <taxon>Blastopirellula</taxon>
    </lineage>
</organism>
<dbReference type="AlphaFoldDB" id="A0A2S8FEA3"/>
<dbReference type="GO" id="GO:0008081">
    <property type="term" value="F:phosphoric diester hydrolase activity"/>
    <property type="evidence" value="ECO:0007669"/>
    <property type="project" value="InterPro"/>
</dbReference>
<dbReference type="PANTHER" id="PTHR46211">
    <property type="entry name" value="GLYCEROPHOSPHORYL DIESTER PHOSPHODIESTERASE"/>
    <property type="match status" value="1"/>
</dbReference>
<dbReference type="EMBL" id="PUHY01000014">
    <property type="protein sequence ID" value="PQO30472.1"/>
    <property type="molecule type" value="Genomic_DNA"/>
</dbReference>
<dbReference type="PANTHER" id="PTHR46211:SF14">
    <property type="entry name" value="GLYCEROPHOSPHODIESTER PHOSPHODIESTERASE"/>
    <property type="match status" value="1"/>
</dbReference>
<protein>
    <submittedName>
        <fullName evidence="3">Glycerophosphodiester phosphodiesterase</fullName>
    </submittedName>
</protein>
<keyword evidence="1" id="KW-0732">Signal</keyword>
<dbReference type="PROSITE" id="PS51704">
    <property type="entry name" value="GP_PDE"/>
    <property type="match status" value="1"/>
</dbReference>
<evidence type="ECO:0000259" key="2">
    <source>
        <dbReference type="PROSITE" id="PS51704"/>
    </source>
</evidence>
<feature type="signal peptide" evidence="1">
    <location>
        <begin position="1"/>
        <end position="22"/>
    </location>
</feature>
<gene>
    <name evidence="3" type="ORF">C5Y83_24235</name>
</gene>
<evidence type="ECO:0000256" key="1">
    <source>
        <dbReference type="SAM" id="SignalP"/>
    </source>
</evidence>
<dbReference type="Proteomes" id="UP000238322">
    <property type="component" value="Unassembled WGS sequence"/>
</dbReference>
<dbReference type="InterPro" id="IPR030395">
    <property type="entry name" value="GP_PDE_dom"/>
</dbReference>
<feature type="chain" id="PRO_5015752431" evidence="1">
    <location>
        <begin position="23"/>
        <end position="292"/>
    </location>
</feature>